<evidence type="ECO:0000256" key="1">
    <source>
        <dbReference type="ARBA" id="ARBA00004162"/>
    </source>
</evidence>
<dbReference type="InterPro" id="IPR012902">
    <property type="entry name" value="N_methyl_site"/>
</dbReference>
<evidence type="ECO:0000256" key="10">
    <source>
        <dbReference type="PIRNR" id="PIRNR029928"/>
    </source>
</evidence>
<reference evidence="11 12" key="1">
    <citation type="submission" date="2023-06" db="EMBL/GenBank/DDBJ databases">
        <title>Aquibacillus rhizosphaerae LR5S19.</title>
        <authorList>
            <person name="Sun J.-Q."/>
        </authorList>
    </citation>
    <scope>NUCLEOTIDE SEQUENCE [LARGE SCALE GENOMIC DNA]</scope>
    <source>
        <strain evidence="11 12">LR5S19</strain>
    </source>
</reference>
<dbReference type="SUPFAM" id="SSF54523">
    <property type="entry name" value="Pili subunits"/>
    <property type="match status" value="1"/>
</dbReference>
<dbReference type="Pfam" id="PF07963">
    <property type="entry name" value="N_methyl"/>
    <property type="match status" value="1"/>
</dbReference>
<evidence type="ECO:0000256" key="6">
    <source>
        <dbReference type="ARBA" id="ARBA00022989"/>
    </source>
</evidence>
<dbReference type="InterPro" id="IPR000983">
    <property type="entry name" value="Bac_GSPG_pilin"/>
</dbReference>
<proteinExistence type="inferred from homology"/>
<dbReference type="InterPro" id="IPR045584">
    <property type="entry name" value="Pilin-like"/>
</dbReference>
<keyword evidence="8 10" id="KW-0178">Competence</keyword>
<comment type="caution">
    <text evidence="11">The sequence shown here is derived from an EMBL/GenBank/DDBJ whole genome shotgun (WGS) entry which is preliminary data.</text>
</comment>
<evidence type="ECO:0000256" key="5">
    <source>
        <dbReference type="ARBA" id="ARBA00022692"/>
    </source>
</evidence>
<keyword evidence="10" id="KW-0813">Transport</keyword>
<keyword evidence="3 10" id="KW-1003">Cell membrane</keyword>
<dbReference type="Gene3D" id="3.30.700.10">
    <property type="entry name" value="Glycoprotein, Type 4 Pilin"/>
    <property type="match status" value="1"/>
</dbReference>
<keyword evidence="6 10" id="KW-1133">Transmembrane helix</keyword>
<organism evidence="11 12">
    <name type="scientific">Aquibacillus rhizosphaerae</name>
    <dbReference type="NCBI Taxonomy" id="3051431"/>
    <lineage>
        <taxon>Bacteria</taxon>
        <taxon>Bacillati</taxon>
        <taxon>Bacillota</taxon>
        <taxon>Bacilli</taxon>
        <taxon>Bacillales</taxon>
        <taxon>Bacillaceae</taxon>
        <taxon>Aquibacillus</taxon>
    </lineage>
</organism>
<dbReference type="PIRSF" id="PIRSF029928">
    <property type="entry name" value="Late_competence_ComGC"/>
    <property type="match status" value="1"/>
</dbReference>
<dbReference type="NCBIfam" id="TIGR02532">
    <property type="entry name" value="IV_pilin_GFxxxE"/>
    <property type="match status" value="1"/>
</dbReference>
<name>A0ABT7L6T3_9BACI</name>
<accession>A0ABT7L6T3</accession>
<keyword evidence="4" id="KW-0488">Methylation</keyword>
<dbReference type="InterPro" id="IPR016940">
    <property type="entry name" value="ComGC"/>
</dbReference>
<keyword evidence="7 10" id="KW-0472">Membrane</keyword>
<dbReference type="PRINTS" id="PR00813">
    <property type="entry name" value="BCTERIALGSPG"/>
</dbReference>
<evidence type="ECO:0000256" key="3">
    <source>
        <dbReference type="ARBA" id="ARBA00022475"/>
    </source>
</evidence>
<comment type="function">
    <text evidence="10">Required for transformation and DNA binding.</text>
</comment>
<sequence>MENEKAFTLIEMLIVLTIISTLLILLIPNLADKNEQVQNKGCDALVQMAENQLQSYKIDNGSAPQSVTILISEGYLKKDTCANGTKKIQLTEDKTKPIEVVVIE</sequence>
<keyword evidence="12" id="KW-1185">Reference proteome</keyword>
<comment type="subcellular location">
    <subcellularLocation>
        <location evidence="1">Cell membrane</location>
        <topology evidence="1">Single-pass membrane protein</topology>
    </subcellularLocation>
    <subcellularLocation>
        <location evidence="2">Cell surface</location>
    </subcellularLocation>
</comment>
<comment type="subunit">
    <text evidence="10">Homodimer.</text>
</comment>
<gene>
    <name evidence="11" type="primary">comGC</name>
    <name evidence="11" type="ORF">QQS35_14040</name>
</gene>
<dbReference type="RefSeq" id="WP_285932842.1">
    <property type="nucleotide sequence ID" value="NZ_JASTZU010000041.1"/>
</dbReference>
<evidence type="ECO:0000256" key="7">
    <source>
        <dbReference type="ARBA" id="ARBA00023136"/>
    </source>
</evidence>
<protein>
    <recommendedName>
        <fullName evidence="10">ComG operon protein 3</fullName>
    </recommendedName>
</protein>
<dbReference type="NCBIfam" id="NF040999">
    <property type="entry name" value="pilin_ComGC"/>
    <property type="match status" value="1"/>
</dbReference>
<feature type="transmembrane region" description="Helical" evidence="10">
    <location>
        <begin position="6"/>
        <end position="27"/>
    </location>
</feature>
<evidence type="ECO:0000313" key="11">
    <source>
        <dbReference type="EMBL" id="MDL4841558.1"/>
    </source>
</evidence>
<evidence type="ECO:0000256" key="9">
    <source>
        <dbReference type="ARBA" id="ARBA00043982"/>
    </source>
</evidence>
<dbReference type="EMBL" id="JASTZU010000041">
    <property type="protein sequence ID" value="MDL4841558.1"/>
    <property type="molecule type" value="Genomic_DNA"/>
</dbReference>
<keyword evidence="5 10" id="KW-0812">Transmembrane</keyword>
<dbReference type="Proteomes" id="UP001235343">
    <property type="component" value="Unassembled WGS sequence"/>
</dbReference>
<evidence type="ECO:0000256" key="4">
    <source>
        <dbReference type="ARBA" id="ARBA00022481"/>
    </source>
</evidence>
<evidence type="ECO:0000256" key="8">
    <source>
        <dbReference type="ARBA" id="ARBA00023287"/>
    </source>
</evidence>
<evidence type="ECO:0000313" key="12">
    <source>
        <dbReference type="Proteomes" id="UP001235343"/>
    </source>
</evidence>
<comment type="similarity">
    <text evidence="9 10">Belongs to the ComGC family.</text>
</comment>
<evidence type="ECO:0000256" key="2">
    <source>
        <dbReference type="ARBA" id="ARBA00004241"/>
    </source>
</evidence>